<dbReference type="RefSeq" id="WP_190351637.1">
    <property type="nucleotide sequence ID" value="NZ_JACJPY010000046.1"/>
</dbReference>
<protein>
    <submittedName>
        <fullName evidence="1">Toxin-antitoxin system protein</fullName>
    </submittedName>
</protein>
<dbReference type="EMBL" id="JACJPY010000046">
    <property type="protein sequence ID" value="MBD2151217.1"/>
    <property type="molecule type" value="Genomic_DNA"/>
</dbReference>
<reference evidence="1" key="1">
    <citation type="journal article" date="2015" name="ISME J.">
        <title>Draft Genome Sequence of Streptomyces incarnatus NRRL8089, which Produces the Nucleoside Antibiotic Sinefungin.</title>
        <authorList>
            <person name="Oshima K."/>
            <person name="Hattori M."/>
            <person name="Shimizu H."/>
            <person name="Fukuda K."/>
            <person name="Nemoto M."/>
            <person name="Inagaki K."/>
            <person name="Tamura T."/>
        </authorList>
    </citation>
    <scope>NUCLEOTIDE SEQUENCE</scope>
    <source>
        <strain evidence="1">FACHB-1277</strain>
    </source>
</reference>
<dbReference type="AlphaFoldDB" id="A0A926UU82"/>
<dbReference type="Proteomes" id="UP000631421">
    <property type="component" value="Unassembled WGS sequence"/>
</dbReference>
<comment type="caution">
    <text evidence="1">The sequence shown here is derived from an EMBL/GenBank/DDBJ whole genome shotgun (WGS) entry which is preliminary data.</text>
</comment>
<evidence type="ECO:0000313" key="1">
    <source>
        <dbReference type="EMBL" id="MBD2151217.1"/>
    </source>
</evidence>
<evidence type="ECO:0000313" key="2">
    <source>
        <dbReference type="Proteomes" id="UP000631421"/>
    </source>
</evidence>
<reference evidence="1" key="2">
    <citation type="submission" date="2020-08" db="EMBL/GenBank/DDBJ databases">
        <authorList>
            <person name="Chen M."/>
            <person name="Teng W."/>
            <person name="Zhao L."/>
            <person name="Hu C."/>
            <person name="Zhou Y."/>
            <person name="Han B."/>
            <person name="Song L."/>
            <person name="Shu W."/>
        </authorList>
    </citation>
    <scope>NUCLEOTIDE SEQUENCE</scope>
    <source>
        <strain evidence="1">FACHB-1277</strain>
    </source>
</reference>
<gene>
    <name evidence="1" type="ORF">H6F44_13960</name>
</gene>
<proteinExistence type="predicted"/>
<accession>A0A926UU82</accession>
<name>A0A926UU82_9CYAN</name>
<sequence length="81" mass="9540">MSEIAITINKNTHEVLLRLSKQSGENLQTLLDKAVEQYRRQLFLLQANQAFVALRKNELLWQDELNERQEWEQTLADGIDE</sequence>
<organism evidence="1 2">
    <name type="scientific">Pseudanabaena cinerea FACHB-1277</name>
    <dbReference type="NCBI Taxonomy" id="2949581"/>
    <lineage>
        <taxon>Bacteria</taxon>
        <taxon>Bacillati</taxon>
        <taxon>Cyanobacteriota</taxon>
        <taxon>Cyanophyceae</taxon>
        <taxon>Pseudanabaenales</taxon>
        <taxon>Pseudanabaenaceae</taxon>
        <taxon>Pseudanabaena</taxon>
        <taxon>Pseudanabaena cinerea</taxon>
    </lineage>
</organism>
<keyword evidence="2" id="KW-1185">Reference proteome</keyword>